<evidence type="ECO:0000313" key="1">
    <source>
        <dbReference type="EMBL" id="MBB4964853.1"/>
    </source>
</evidence>
<protein>
    <submittedName>
        <fullName evidence="1">Sugar lactone lactonase YvrE</fullName>
    </submittedName>
</protein>
<organism evidence="1 2">
    <name type="scientific">Saccharothrix violaceirubra</name>
    <dbReference type="NCBI Taxonomy" id="413306"/>
    <lineage>
        <taxon>Bacteria</taxon>
        <taxon>Bacillati</taxon>
        <taxon>Actinomycetota</taxon>
        <taxon>Actinomycetes</taxon>
        <taxon>Pseudonocardiales</taxon>
        <taxon>Pseudonocardiaceae</taxon>
        <taxon>Saccharothrix</taxon>
    </lineage>
</organism>
<dbReference type="InterPro" id="IPR011042">
    <property type="entry name" value="6-blade_b-propeller_TolB-like"/>
</dbReference>
<dbReference type="SUPFAM" id="SSF63829">
    <property type="entry name" value="Calcium-dependent phosphotriesterase"/>
    <property type="match status" value="1"/>
</dbReference>
<gene>
    <name evidence="1" type="ORF">F4559_002212</name>
</gene>
<evidence type="ECO:0000313" key="2">
    <source>
        <dbReference type="Proteomes" id="UP000542674"/>
    </source>
</evidence>
<comment type="caution">
    <text evidence="1">The sequence shown here is derived from an EMBL/GenBank/DDBJ whole genome shotgun (WGS) entry which is preliminary data.</text>
</comment>
<dbReference type="AlphaFoldDB" id="A0A7W7T1J7"/>
<dbReference type="Proteomes" id="UP000542674">
    <property type="component" value="Unassembled WGS sequence"/>
</dbReference>
<keyword evidence="2" id="KW-1185">Reference proteome</keyword>
<reference evidence="1 2" key="1">
    <citation type="submission" date="2020-08" db="EMBL/GenBank/DDBJ databases">
        <title>Sequencing the genomes of 1000 actinobacteria strains.</title>
        <authorList>
            <person name="Klenk H.-P."/>
        </authorList>
    </citation>
    <scope>NUCLEOTIDE SEQUENCE [LARGE SCALE GENOMIC DNA]</scope>
    <source>
        <strain evidence="1 2">DSM 45084</strain>
    </source>
</reference>
<proteinExistence type="predicted"/>
<accession>A0A7W7T1J7</accession>
<dbReference type="Gene3D" id="2.120.10.30">
    <property type="entry name" value="TolB, C-terminal domain"/>
    <property type="match status" value="1"/>
</dbReference>
<sequence>MARTNAVLAVVATAISLVVVVVPAAAAPIPPVPSRSYDLPAGFRPEGIAIGTAPVAYLGSLADGDLYRLDLLSGRGQVFSQGPGTSSVGLKIDRRQRLFVAGGQTGEGRVVDAKTGEPLKTYRLWDQPGAFVNDVVVTDAAVFFTDSFNARLYKIALGPHGRLPDASTTVPLSGDFHNTPGAFNANGIAETPDGKALLVVQSSTGQLHNVDANGVSRVVDLGGERVPGGDGLLLRGRTLYVVRGSANEVVEIRLDRAGTSGKIVKRHANPKFDVPTTVAAFGDTLYLPNARFGTTPTPETTYTVESVHAN</sequence>
<name>A0A7W7T1J7_9PSEU</name>
<dbReference type="RefSeq" id="WP_184668113.1">
    <property type="nucleotide sequence ID" value="NZ_BAABAI010000015.1"/>
</dbReference>
<dbReference type="EMBL" id="JACHJS010000001">
    <property type="protein sequence ID" value="MBB4964853.1"/>
    <property type="molecule type" value="Genomic_DNA"/>
</dbReference>